<feature type="chain" id="PRO_5017347940" description="Secreted (Periplasmic)-like protein" evidence="1">
    <location>
        <begin position="26"/>
        <end position="163"/>
    </location>
</feature>
<dbReference type="GO" id="GO:0043165">
    <property type="term" value="P:Gram-negative-bacterium-type cell outer membrane assembly"/>
    <property type="evidence" value="ECO:0007669"/>
    <property type="project" value="InterPro"/>
</dbReference>
<organism evidence="2 3">
    <name type="scientific">Alteriqipengyuania lutimaris</name>
    <dbReference type="NCBI Taxonomy" id="1538146"/>
    <lineage>
        <taxon>Bacteria</taxon>
        <taxon>Pseudomonadati</taxon>
        <taxon>Pseudomonadota</taxon>
        <taxon>Alphaproteobacteria</taxon>
        <taxon>Sphingomonadales</taxon>
        <taxon>Erythrobacteraceae</taxon>
        <taxon>Alteriqipengyuania</taxon>
    </lineage>
</organism>
<name>A0A395LIY9_9SPHN</name>
<keyword evidence="3" id="KW-1185">Reference proteome</keyword>
<reference evidence="2 3" key="1">
    <citation type="submission" date="2018-07" db="EMBL/GenBank/DDBJ databases">
        <title>Erythrobacter nanhaiensis sp. nov., a novel member of the genus Erythrobacter isolated from the South China Sea.</title>
        <authorList>
            <person name="Chen X."/>
            <person name="Liu J."/>
        </authorList>
    </citation>
    <scope>NUCLEOTIDE SEQUENCE [LARGE SCALE GENOMIC DNA]</scope>
    <source>
        <strain evidence="2 3">S-5</strain>
    </source>
</reference>
<gene>
    <name evidence="2" type="ORF">DL238_04175</name>
</gene>
<dbReference type="Pfam" id="PF04390">
    <property type="entry name" value="LptE"/>
    <property type="match status" value="1"/>
</dbReference>
<protein>
    <recommendedName>
        <fullName evidence="4">Secreted (Periplasmic)-like protein</fullName>
    </recommendedName>
</protein>
<dbReference type="RefSeq" id="WP_115491105.1">
    <property type="nucleotide sequence ID" value="NZ_JACHWW010000001.1"/>
</dbReference>
<dbReference type="EMBL" id="QRBB01000001">
    <property type="protein sequence ID" value="RDS76882.1"/>
    <property type="molecule type" value="Genomic_DNA"/>
</dbReference>
<feature type="signal peptide" evidence="1">
    <location>
        <begin position="1"/>
        <end position="25"/>
    </location>
</feature>
<keyword evidence="1" id="KW-0732">Signal</keyword>
<dbReference type="OrthoDB" id="7471538at2"/>
<dbReference type="Proteomes" id="UP000254101">
    <property type="component" value="Unassembled WGS sequence"/>
</dbReference>
<dbReference type="InterPro" id="IPR007485">
    <property type="entry name" value="LPS_assembly_LptE"/>
</dbReference>
<evidence type="ECO:0000313" key="2">
    <source>
        <dbReference type="EMBL" id="RDS76882.1"/>
    </source>
</evidence>
<evidence type="ECO:0008006" key="4">
    <source>
        <dbReference type="Google" id="ProtNLM"/>
    </source>
</evidence>
<dbReference type="GO" id="GO:0019867">
    <property type="term" value="C:outer membrane"/>
    <property type="evidence" value="ECO:0007669"/>
    <property type="project" value="InterPro"/>
</dbReference>
<sequence>MRFVFVLLCALALPACGLQPIYAGASGSGAVADLSAVEVAPIEGRTGWLVSTALEDRVSLRQGDAAPRYRLDVQLDESLQSLGLLSDETVTRERRVLRARYQLVDLSSGAIVLDATAGSDSGIDVVSSDYATIAAERAAAERLAQVVADQIVTRVSLALRQRN</sequence>
<evidence type="ECO:0000313" key="3">
    <source>
        <dbReference type="Proteomes" id="UP000254101"/>
    </source>
</evidence>
<evidence type="ECO:0000256" key="1">
    <source>
        <dbReference type="SAM" id="SignalP"/>
    </source>
</evidence>
<dbReference type="Gene3D" id="3.30.160.150">
    <property type="entry name" value="Lipoprotein like domain"/>
    <property type="match status" value="1"/>
</dbReference>
<comment type="caution">
    <text evidence="2">The sequence shown here is derived from an EMBL/GenBank/DDBJ whole genome shotgun (WGS) entry which is preliminary data.</text>
</comment>
<proteinExistence type="predicted"/>
<dbReference type="AlphaFoldDB" id="A0A395LIY9"/>
<accession>A0A395LIY9</accession>